<dbReference type="InterPro" id="IPR001128">
    <property type="entry name" value="Cyt_P450"/>
</dbReference>
<keyword evidence="3 9" id="KW-0349">Heme</keyword>
<evidence type="ECO:0000313" key="12">
    <source>
        <dbReference type="Proteomes" id="UP000014137"/>
    </source>
</evidence>
<comment type="similarity">
    <text evidence="2 9">Belongs to the cytochrome P450 family.</text>
</comment>
<dbReference type="GO" id="GO:0004497">
    <property type="term" value="F:monooxygenase activity"/>
    <property type="evidence" value="ECO:0007669"/>
    <property type="project" value="UniProtKB-KW"/>
</dbReference>
<comment type="pathway">
    <text evidence="1">Antibiotic biosynthesis; vancomycin biosynthesis.</text>
</comment>
<dbReference type="PANTHER" id="PTHR46696">
    <property type="entry name" value="P450, PUTATIVE (EUROFUNG)-RELATED"/>
    <property type="match status" value="1"/>
</dbReference>
<dbReference type="Proteomes" id="UP000188551">
    <property type="component" value="Unassembled WGS sequence"/>
</dbReference>
<comment type="caution">
    <text evidence="10">The sequence shown here is derived from an EMBL/GenBank/DDBJ whole genome shotgun (WGS) entry which is preliminary data.</text>
</comment>
<evidence type="ECO:0000256" key="1">
    <source>
        <dbReference type="ARBA" id="ARBA00004660"/>
    </source>
</evidence>
<dbReference type="Gene3D" id="1.10.630.10">
    <property type="entry name" value="Cytochrome P450"/>
    <property type="match status" value="1"/>
</dbReference>
<evidence type="ECO:0000256" key="7">
    <source>
        <dbReference type="ARBA" id="ARBA00023033"/>
    </source>
</evidence>
<dbReference type="Pfam" id="PF00067">
    <property type="entry name" value="p450"/>
    <property type="match status" value="1"/>
</dbReference>
<evidence type="ECO:0000313" key="10">
    <source>
        <dbReference type="EMBL" id="EMD28609.1"/>
    </source>
</evidence>
<dbReference type="GO" id="GO:0016705">
    <property type="term" value="F:oxidoreductase activity, acting on paired donors, with incorporation or reduction of molecular oxygen"/>
    <property type="evidence" value="ECO:0007669"/>
    <property type="project" value="InterPro"/>
</dbReference>
<gene>
    <name evidence="11" type="ORF">B0293_03955</name>
    <name evidence="10" type="ORF">C791_0233</name>
</gene>
<dbReference type="GO" id="GO:0020037">
    <property type="term" value="F:heme binding"/>
    <property type="evidence" value="ECO:0007669"/>
    <property type="project" value="InterPro"/>
</dbReference>
<keyword evidence="7 9" id="KW-0503">Monooxygenase</keyword>
<evidence type="ECO:0000256" key="2">
    <source>
        <dbReference type="ARBA" id="ARBA00010617"/>
    </source>
</evidence>
<keyword evidence="4 9" id="KW-0479">Metal-binding</keyword>
<dbReference type="GO" id="GO:0005506">
    <property type="term" value="F:iron ion binding"/>
    <property type="evidence" value="ECO:0007669"/>
    <property type="project" value="InterPro"/>
</dbReference>
<keyword evidence="6 9" id="KW-0408">Iron</keyword>
<dbReference type="RefSeq" id="WP_005152926.1">
    <property type="nucleotide sequence ID" value="NZ_ANMG01000010.1"/>
</dbReference>
<dbReference type="InterPro" id="IPR017972">
    <property type="entry name" value="Cyt_P450_CS"/>
</dbReference>
<keyword evidence="5 9" id="KW-0560">Oxidoreductase</keyword>
<dbReference type="FunFam" id="1.10.630.10:FF:000018">
    <property type="entry name" value="Cytochrome P450 monooxygenase"/>
    <property type="match status" value="1"/>
</dbReference>
<dbReference type="PROSITE" id="PS00086">
    <property type="entry name" value="CYTOCHROME_P450"/>
    <property type="match status" value="1"/>
</dbReference>
<dbReference type="PRINTS" id="PR00359">
    <property type="entry name" value="BP450"/>
</dbReference>
<keyword evidence="13" id="KW-1185">Reference proteome</keyword>
<sequence length="396" mass="44085">MSNTDEAVTDVVDLYRAREEFYRDPQAVMKSLQEAGPVHQVRLPFDLPAWLVVEAEAIRELLFDQTLKAGPRFLGVAHPDGGGNSTLGMLTCDEPRHGQLRQMVAGAFKPRVIAQMAPRLEEIADELLGQLHEGDEVEIIDAFAYRFALEMIIEIVGVPLVDRTLFRHWTNETVSDGDDSDAIRAAREHLEDVLRRTLRDGDGTSLAERMAKAEGPDGASPMTFDELVSMVYLLLIAGHESSTNLIANTLVTVLESEELTAEVRSGNVDYETLVEESLRFDTPLMISTSRITTCPVSVGGKTIPEDEMIFFSWAAAERDPSTMDKPDEFDPHRKRSRTLAFGAGTHYCLGANLARLEAVVALRELFTRFPAMRLAKPPKRWASTVTRGIESLFIRL</sequence>
<comment type="function">
    <text evidence="8">Involved in the coupling of aromatic side chains of the heptapeptide of vancomycin.</text>
</comment>
<proteinExistence type="inferred from homology"/>
<organism evidence="10 12">
    <name type="scientific">Amycolatopsis azurea DSM 43854</name>
    <dbReference type="NCBI Taxonomy" id="1238180"/>
    <lineage>
        <taxon>Bacteria</taxon>
        <taxon>Bacillati</taxon>
        <taxon>Actinomycetota</taxon>
        <taxon>Actinomycetes</taxon>
        <taxon>Pseudonocardiales</taxon>
        <taxon>Pseudonocardiaceae</taxon>
        <taxon>Amycolatopsis</taxon>
    </lineage>
</organism>
<dbReference type="PATRIC" id="fig|1238180.3.peg.1591"/>
<dbReference type="EMBL" id="MUXN01000002">
    <property type="protein sequence ID" value="OOC08047.1"/>
    <property type="molecule type" value="Genomic_DNA"/>
</dbReference>
<dbReference type="InterPro" id="IPR036396">
    <property type="entry name" value="Cyt_P450_sf"/>
</dbReference>
<dbReference type="InterPro" id="IPR002397">
    <property type="entry name" value="Cyt_P450_B"/>
</dbReference>
<accession>M2P0R1</accession>
<dbReference type="EMBL" id="ANMG01000010">
    <property type="protein sequence ID" value="EMD28609.1"/>
    <property type="molecule type" value="Genomic_DNA"/>
</dbReference>
<evidence type="ECO:0000256" key="9">
    <source>
        <dbReference type="RuleBase" id="RU000461"/>
    </source>
</evidence>
<evidence type="ECO:0000256" key="6">
    <source>
        <dbReference type="ARBA" id="ARBA00023004"/>
    </source>
</evidence>
<reference evidence="11 13" key="2">
    <citation type="submission" date="2017-02" db="EMBL/GenBank/DDBJ databases">
        <title>Amycolatopsis azurea DSM 43854 draft genome.</title>
        <authorList>
            <person name="Mayilraj S."/>
        </authorList>
    </citation>
    <scope>NUCLEOTIDE SEQUENCE [LARGE SCALE GENOMIC DNA]</scope>
    <source>
        <strain evidence="11 13">DSM 43854</strain>
    </source>
</reference>
<name>M2P0R1_9PSEU</name>
<dbReference type="AlphaFoldDB" id="M2P0R1"/>
<dbReference type="OrthoDB" id="502624at2"/>
<evidence type="ECO:0000313" key="13">
    <source>
        <dbReference type="Proteomes" id="UP000188551"/>
    </source>
</evidence>
<dbReference type="SUPFAM" id="SSF48264">
    <property type="entry name" value="Cytochrome P450"/>
    <property type="match status" value="1"/>
</dbReference>
<protein>
    <submittedName>
        <fullName evidence="10">Cytochrome P450 hydroxylase</fullName>
    </submittedName>
</protein>
<evidence type="ECO:0000256" key="8">
    <source>
        <dbReference type="ARBA" id="ARBA00055433"/>
    </source>
</evidence>
<dbReference type="PANTHER" id="PTHR46696:SF1">
    <property type="entry name" value="CYTOCHROME P450 YJIB-RELATED"/>
    <property type="match status" value="1"/>
</dbReference>
<evidence type="ECO:0000313" key="11">
    <source>
        <dbReference type="EMBL" id="OOC08047.1"/>
    </source>
</evidence>
<evidence type="ECO:0000256" key="4">
    <source>
        <dbReference type="ARBA" id="ARBA00022723"/>
    </source>
</evidence>
<reference evidence="10 12" key="1">
    <citation type="submission" date="2012-10" db="EMBL/GenBank/DDBJ databases">
        <title>Genome assembly of Amycolatopsis azurea DSM 43854.</title>
        <authorList>
            <person name="Khatri I."/>
            <person name="Kaur I."/>
            <person name="Subramanian S."/>
            <person name="Mayilraj S."/>
        </authorList>
    </citation>
    <scope>NUCLEOTIDE SEQUENCE [LARGE SCALE GENOMIC DNA]</scope>
    <source>
        <strain evidence="10 12">DSM 43854</strain>
    </source>
</reference>
<dbReference type="Proteomes" id="UP000014137">
    <property type="component" value="Unassembled WGS sequence"/>
</dbReference>
<evidence type="ECO:0000256" key="5">
    <source>
        <dbReference type="ARBA" id="ARBA00023002"/>
    </source>
</evidence>
<evidence type="ECO:0000256" key="3">
    <source>
        <dbReference type="ARBA" id="ARBA00022617"/>
    </source>
</evidence>